<organism evidence="1 2">
    <name type="scientific">Candidatus Marsarchaeota G2 archaeon BE_D</name>
    <dbReference type="NCBI Taxonomy" id="1978158"/>
    <lineage>
        <taxon>Archaea</taxon>
        <taxon>Candidatus Marsarchaeota</taxon>
        <taxon>Candidatus Marsarchaeota group 2</taxon>
    </lineage>
</organism>
<proteinExistence type="predicted"/>
<reference evidence="1 2" key="1">
    <citation type="submission" date="2017-04" db="EMBL/GenBank/DDBJ databases">
        <title>Novel microbial lineages endemic to geothermal iron-oxide mats fill important gaps in the evolutionary history of Archaea.</title>
        <authorList>
            <person name="Jay Z.J."/>
            <person name="Beam J.P."/>
            <person name="Dlakic M."/>
            <person name="Rusch D.B."/>
            <person name="Kozubal M.A."/>
            <person name="Inskeep W.P."/>
        </authorList>
    </citation>
    <scope>NUCLEOTIDE SEQUENCE [LARGE SCALE GENOMIC DNA]</scope>
    <source>
        <strain evidence="1">BE_D</strain>
    </source>
</reference>
<dbReference type="Gene3D" id="3.20.20.410">
    <property type="entry name" value="Protein of unknown function UPF0759"/>
    <property type="match status" value="1"/>
</dbReference>
<dbReference type="InterPro" id="IPR002763">
    <property type="entry name" value="DUF72"/>
</dbReference>
<accession>A0A2R6C8F2</accession>
<evidence type="ECO:0000313" key="1">
    <source>
        <dbReference type="EMBL" id="PSO07182.1"/>
    </source>
</evidence>
<evidence type="ECO:0000313" key="2">
    <source>
        <dbReference type="Proteomes" id="UP000242015"/>
    </source>
</evidence>
<dbReference type="Proteomes" id="UP000242015">
    <property type="component" value="Unassembled WGS sequence"/>
</dbReference>
<protein>
    <recommendedName>
        <fullName evidence="3">DUF72 domain-containing protein</fullName>
    </recommendedName>
</protein>
<dbReference type="PANTHER" id="PTHR30348">
    <property type="entry name" value="UNCHARACTERIZED PROTEIN YECE"/>
    <property type="match status" value="1"/>
</dbReference>
<dbReference type="EMBL" id="NEXF01000306">
    <property type="protein sequence ID" value="PSO07182.1"/>
    <property type="molecule type" value="Genomic_DNA"/>
</dbReference>
<dbReference type="PANTHER" id="PTHR30348:SF4">
    <property type="entry name" value="DUF72 DOMAIN-CONTAINING PROTEIN"/>
    <property type="match status" value="1"/>
</dbReference>
<sequence length="83" mass="9138">MSGLGEPTSLAGRVVLGCCGWSYREWVGPFYQTRRGMFKQYSEVFGVAEVDSTFYRVPGREAFRALSRLSPPASASQPSSPAR</sequence>
<comment type="caution">
    <text evidence="1">The sequence shown here is derived from an EMBL/GenBank/DDBJ whole genome shotgun (WGS) entry which is preliminary data.</text>
</comment>
<dbReference type="InterPro" id="IPR036520">
    <property type="entry name" value="UPF0759_sf"/>
</dbReference>
<evidence type="ECO:0008006" key="3">
    <source>
        <dbReference type="Google" id="ProtNLM"/>
    </source>
</evidence>
<dbReference type="SUPFAM" id="SSF117396">
    <property type="entry name" value="TM1631-like"/>
    <property type="match status" value="1"/>
</dbReference>
<dbReference type="AlphaFoldDB" id="A0A2R6C8F2"/>
<gene>
    <name evidence="1" type="ORF">B9Q04_12210</name>
</gene>
<name>A0A2R6C8F2_9ARCH</name>